<reference evidence="1 2" key="2">
    <citation type="submission" date="2018-03" db="EMBL/GenBank/DDBJ databases">
        <title>The ancient ancestry and fast evolution of plastids.</title>
        <authorList>
            <person name="Moore K.R."/>
            <person name="Magnabosco C."/>
            <person name="Momper L."/>
            <person name="Gold D.A."/>
            <person name="Bosak T."/>
            <person name="Fournier G.P."/>
        </authorList>
    </citation>
    <scope>NUCLEOTIDE SEQUENCE [LARGE SCALE GENOMIC DNA]</scope>
    <source>
        <strain evidence="1 2">ULC007</strain>
    </source>
</reference>
<sequence>MISQDDLDIVSEFLVRFYHQEPDYFEATIRALQVLKDRHQYKWELAAAFRKVLESSLPEDTLRDLVLFSANRFVQNHEDAKAVLKRIYDDNILYTAVDFDDLKD</sequence>
<dbReference type="STRING" id="1920490.GCA_001895925_00905"/>
<name>A0A2T1DNX2_9CYAN</name>
<dbReference type="Proteomes" id="UP000238634">
    <property type="component" value="Unassembled WGS sequence"/>
</dbReference>
<accession>A0A2T1DNX2</accession>
<evidence type="ECO:0000313" key="2">
    <source>
        <dbReference type="Proteomes" id="UP000238634"/>
    </source>
</evidence>
<evidence type="ECO:0000313" key="1">
    <source>
        <dbReference type="EMBL" id="PSB22161.1"/>
    </source>
</evidence>
<reference evidence="1 2" key="1">
    <citation type="submission" date="2018-02" db="EMBL/GenBank/DDBJ databases">
        <authorList>
            <person name="Cohen D.B."/>
            <person name="Kent A.D."/>
        </authorList>
    </citation>
    <scope>NUCLEOTIDE SEQUENCE [LARGE SCALE GENOMIC DNA]</scope>
    <source>
        <strain evidence="1 2">ULC007</strain>
    </source>
</reference>
<dbReference type="RefSeq" id="WP_073069179.1">
    <property type="nucleotide sequence ID" value="NZ_MPPI01000001.1"/>
</dbReference>
<gene>
    <name evidence="1" type="ORF">C7B65_01785</name>
</gene>
<organism evidence="1 2">
    <name type="scientific">Phormidesmis priestleyi ULC007</name>
    <dbReference type="NCBI Taxonomy" id="1920490"/>
    <lineage>
        <taxon>Bacteria</taxon>
        <taxon>Bacillati</taxon>
        <taxon>Cyanobacteriota</taxon>
        <taxon>Cyanophyceae</taxon>
        <taxon>Leptolyngbyales</taxon>
        <taxon>Leptolyngbyaceae</taxon>
        <taxon>Phormidesmis</taxon>
    </lineage>
</organism>
<dbReference type="AlphaFoldDB" id="A0A2T1DNX2"/>
<dbReference type="EMBL" id="PVWG01000001">
    <property type="protein sequence ID" value="PSB22161.1"/>
    <property type="molecule type" value="Genomic_DNA"/>
</dbReference>
<proteinExistence type="predicted"/>
<keyword evidence="2" id="KW-1185">Reference proteome</keyword>
<protein>
    <submittedName>
        <fullName evidence="1">Uncharacterized protein</fullName>
    </submittedName>
</protein>
<comment type="caution">
    <text evidence="1">The sequence shown here is derived from an EMBL/GenBank/DDBJ whole genome shotgun (WGS) entry which is preliminary data.</text>
</comment>